<dbReference type="Proteomes" id="UP000198815">
    <property type="component" value="Unassembled WGS sequence"/>
</dbReference>
<gene>
    <name evidence="1" type="ORF">SAMN05443377_12524</name>
</gene>
<name>A0A1H9TMM0_9ACTN</name>
<sequence length="171" mass="18983">MIQTRKKDAALGVTNRQQWIVQHVMEDGTVYAREAASCRRSPRTVALPPEMRESMRTFPTRPPRTASKAATMNTSHTILSEATSASGIYVGMTRGRDTNYLHIVAKNLTEAKAQFIEAVDRDRADRGLDHATAQAVKAVRGLVADGPVQLVTDELARLDREAERAQRQAER</sequence>
<dbReference type="STRING" id="64702.SAMN05443377_12524"/>
<evidence type="ECO:0000313" key="2">
    <source>
        <dbReference type="Proteomes" id="UP000198815"/>
    </source>
</evidence>
<proteinExistence type="predicted"/>
<accession>A0A1H9TMM0</accession>
<organism evidence="1 2">
    <name type="scientific">Propionibacterium cyclohexanicum</name>
    <dbReference type="NCBI Taxonomy" id="64702"/>
    <lineage>
        <taxon>Bacteria</taxon>
        <taxon>Bacillati</taxon>
        <taxon>Actinomycetota</taxon>
        <taxon>Actinomycetes</taxon>
        <taxon>Propionibacteriales</taxon>
        <taxon>Propionibacteriaceae</taxon>
        <taxon>Propionibacterium</taxon>
    </lineage>
</organism>
<dbReference type="AlphaFoldDB" id="A0A1H9TMM0"/>
<keyword evidence="2" id="KW-1185">Reference proteome</keyword>
<reference evidence="2" key="1">
    <citation type="submission" date="2016-10" db="EMBL/GenBank/DDBJ databases">
        <authorList>
            <person name="Varghese N."/>
            <person name="Submissions S."/>
        </authorList>
    </citation>
    <scope>NUCLEOTIDE SEQUENCE [LARGE SCALE GENOMIC DNA]</scope>
    <source>
        <strain evidence="2">DSM 16859</strain>
    </source>
</reference>
<dbReference type="EMBL" id="FOGZ01000025">
    <property type="protein sequence ID" value="SER98371.1"/>
    <property type="molecule type" value="Genomic_DNA"/>
</dbReference>
<evidence type="ECO:0000313" key="1">
    <source>
        <dbReference type="EMBL" id="SER98371.1"/>
    </source>
</evidence>
<protein>
    <submittedName>
        <fullName evidence="1">Uncharacterized protein</fullName>
    </submittedName>
</protein>